<dbReference type="RefSeq" id="WP_379788456.1">
    <property type="nucleotide sequence ID" value="NZ_JBHSHL010000025.1"/>
</dbReference>
<comment type="similarity">
    <text evidence="4">Belongs to the class I-like SAM-binding methyltransferase superfamily. RNA M5U methyltransferase family.</text>
</comment>
<organism evidence="6 7">
    <name type="scientific">Filifactor villosus</name>
    <dbReference type="NCBI Taxonomy" id="29374"/>
    <lineage>
        <taxon>Bacteria</taxon>
        <taxon>Bacillati</taxon>
        <taxon>Bacillota</taxon>
        <taxon>Clostridia</taxon>
        <taxon>Peptostreptococcales</taxon>
        <taxon>Filifactoraceae</taxon>
        <taxon>Filifactor</taxon>
    </lineage>
</organism>
<evidence type="ECO:0000313" key="7">
    <source>
        <dbReference type="Proteomes" id="UP001595916"/>
    </source>
</evidence>
<sequence length="456" mass="51644">MKKKEVVVLEFQEFDLDGTSKAYCEAKTITAKHAIPGQVAKVYIKKLRGNKGEGRVMEVVHKSPLETEEVCAHFDVCGGCSLLPVAYEEQLELKRKALIRRFEQKGHEEFGELEIVGSPEPREYKNKMEFTFGNEEKDGPLTLGMHMTTRSNSIVFVEDCRIIDEDYRRILKLTKEHFEEEALPFYHIMRREGCLRHLVLRKGKNTGEILVNLVTTTQKEVDTSTYVQKLKSLELDGKIEGILHTHNDSFSDAVVPEKVEVLYGSPVFKDRLLGKEFRISPFSFFQTNTRGAEVLYATLRKMVEEVLIGREEETVFDLYSGTGTIGILLSDVAKHITSIEIVEEAVDMARENAVLNGVNNVRFIAGDVAKEVGKLEEKPYLIILDPPRSGIHPKAMGDILSFEAENIVYVSCNPKVFADELQTFKNAGYNIVKSMAVDQFPNTSHVEMIVLMSKER</sequence>
<keyword evidence="1 4" id="KW-0489">Methyltransferase</keyword>
<evidence type="ECO:0000256" key="2">
    <source>
        <dbReference type="ARBA" id="ARBA00022679"/>
    </source>
</evidence>
<comment type="caution">
    <text evidence="6">The sequence shown here is derived from an EMBL/GenBank/DDBJ whole genome shotgun (WGS) entry which is preliminary data.</text>
</comment>
<dbReference type="Gene3D" id="2.40.50.140">
    <property type="entry name" value="Nucleic acid-binding proteins"/>
    <property type="match status" value="1"/>
</dbReference>
<dbReference type="CDD" id="cd02440">
    <property type="entry name" value="AdoMet_MTases"/>
    <property type="match status" value="1"/>
</dbReference>
<dbReference type="Proteomes" id="UP001595916">
    <property type="component" value="Unassembled WGS sequence"/>
</dbReference>
<name>A0ABV9QNE3_9FIRM</name>
<gene>
    <name evidence="6" type="primary">rlmD</name>
    <name evidence="6" type="ORF">ACFO4R_07505</name>
</gene>
<keyword evidence="7" id="KW-1185">Reference proteome</keyword>
<feature type="active site" description="Nucleophile" evidence="4">
    <location>
        <position position="412"/>
    </location>
</feature>
<dbReference type="EC" id="2.1.1.190" evidence="6"/>
<dbReference type="GO" id="GO:0032259">
    <property type="term" value="P:methylation"/>
    <property type="evidence" value="ECO:0007669"/>
    <property type="project" value="UniProtKB-KW"/>
</dbReference>
<dbReference type="PANTHER" id="PTHR11061">
    <property type="entry name" value="RNA M5U METHYLTRANSFERASE"/>
    <property type="match status" value="1"/>
</dbReference>
<dbReference type="PANTHER" id="PTHR11061:SF30">
    <property type="entry name" value="TRNA (URACIL(54)-C(5))-METHYLTRANSFERASE"/>
    <property type="match status" value="1"/>
</dbReference>
<feature type="binding site" evidence="4">
    <location>
        <position position="319"/>
    </location>
    <ligand>
        <name>S-adenosyl-L-methionine</name>
        <dbReference type="ChEBI" id="CHEBI:59789"/>
    </ligand>
</feature>
<dbReference type="InterPro" id="IPR010280">
    <property type="entry name" value="U5_MeTrfase_fam"/>
</dbReference>
<feature type="active site" evidence="5">
    <location>
        <position position="412"/>
    </location>
</feature>
<feature type="binding site" evidence="4">
    <location>
        <position position="385"/>
    </location>
    <ligand>
        <name>S-adenosyl-L-methionine</name>
        <dbReference type="ChEBI" id="CHEBI:59789"/>
    </ligand>
</feature>
<evidence type="ECO:0000256" key="1">
    <source>
        <dbReference type="ARBA" id="ARBA00022603"/>
    </source>
</evidence>
<dbReference type="PROSITE" id="PS01230">
    <property type="entry name" value="TRMA_1"/>
    <property type="match status" value="1"/>
</dbReference>
<dbReference type="NCBIfam" id="TIGR00479">
    <property type="entry name" value="rumA"/>
    <property type="match status" value="1"/>
</dbReference>
<reference evidence="7" key="1">
    <citation type="journal article" date="2019" name="Int. J. Syst. Evol. Microbiol.">
        <title>The Global Catalogue of Microorganisms (GCM) 10K type strain sequencing project: providing services to taxonomists for standard genome sequencing and annotation.</title>
        <authorList>
            <consortium name="The Broad Institute Genomics Platform"/>
            <consortium name="The Broad Institute Genome Sequencing Center for Infectious Disease"/>
            <person name="Wu L."/>
            <person name="Ma J."/>
        </authorList>
    </citation>
    <scope>NUCLEOTIDE SEQUENCE [LARGE SCALE GENOMIC DNA]</scope>
    <source>
        <strain evidence="7">CCUG 46385</strain>
    </source>
</reference>
<dbReference type="GO" id="GO:0008168">
    <property type="term" value="F:methyltransferase activity"/>
    <property type="evidence" value="ECO:0007669"/>
    <property type="project" value="UniProtKB-KW"/>
</dbReference>
<keyword evidence="3 4" id="KW-0949">S-adenosyl-L-methionine</keyword>
<keyword evidence="2 4" id="KW-0808">Transferase</keyword>
<dbReference type="SUPFAM" id="SSF53335">
    <property type="entry name" value="S-adenosyl-L-methionine-dependent methyltransferases"/>
    <property type="match status" value="1"/>
</dbReference>
<dbReference type="InterPro" id="IPR012340">
    <property type="entry name" value="NA-bd_OB-fold"/>
</dbReference>
<dbReference type="PROSITE" id="PS51687">
    <property type="entry name" value="SAM_MT_RNA_M5U"/>
    <property type="match status" value="1"/>
</dbReference>
<evidence type="ECO:0000256" key="3">
    <source>
        <dbReference type="ARBA" id="ARBA00022691"/>
    </source>
</evidence>
<protein>
    <submittedName>
        <fullName evidence="6">23S rRNA (Uracil(1939)-C(5))-methyltransferase RlmD</fullName>
        <ecNumber evidence="6">2.1.1.190</ecNumber>
    </submittedName>
</protein>
<evidence type="ECO:0000256" key="4">
    <source>
        <dbReference type="PROSITE-ProRule" id="PRU01024"/>
    </source>
</evidence>
<proteinExistence type="inferred from homology"/>
<accession>A0ABV9QNE3</accession>
<dbReference type="InterPro" id="IPR030390">
    <property type="entry name" value="MeTrfase_TrmA_AS"/>
</dbReference>
<dbReference type="Gene3D" id="3.40.50.150">
    <property type="entry name" value="Vaccinia Virus protein VP39"/>
    <property type="match status" value="1"/>
</dbReference>
<feature type="binding site" evidence="4">
    <location>
        <position position="340"/>
    </location>
    <ligand>
        <name>S-adenosyl-L-methionine</name>
        <dbReference type="ChEBI" id="CHEBI:59789"/>
    </ligand>
</feature>
<dbReference type="InterPro" id="IPR029063">
    <property type="entry name" value="SAM-dependent_MTases_sf"/>
</dbReference>
<dbReference type="Gene3D" id="2.40.50.1070">
    <property type="match status" value="1"/>
</dbReference>
<evidence type="ECO:0000256" key="5">
    <source>
        <dbReference type="PROSITE-ProRule" id="PRU10015"/>
    </source>
</evidence>
<feature type="binding site" evidence="4">
    <location>
        <position position="286"/>
    </location>
    <ligand>
        <name>S-adenosyl-L-methionine</name>
        <dbReference type="ChEBI" id="CHEBI:59789"/>
    </ligand>
</feature>
<dbReference type="Pfam" id="PF05958">
    <property type="entry name" value="tRNA_U5-meth_tr"/>
    <property type="match status" value="1"/>
</dbReference>
<evidence type="ECO:0000313" key="6">
    <source>
        <dbReference type="EMBL" id="MFC4804926.1"/>
    </source>
</evidence>
<dbReference type="EMBL" id="JBHSHL010000025">
    <property type="protein sequence ID" value="MFC4804926.1"/>
    <property type="molecule type" value="Genomic_DNA"/>
</dbReference>